<accession>A0ABN1Q516</accession>
<sequence>MIIMGAGEQQNPLKSLLEGQPTAARWREVCALGEGLTDGEVKALAAAVSRWPVAIREMPDAWWADWSAGKERPWHRLAAHRVLHHGLATGDGPRLFDGVSSAALSPDYRLAALAG</sequence>
<evidence type="ECO:0000313" key="2">
    <source>
        <dbReference type="Proteomes" id="UP001501578"/>
    </source>
</evidence>
<gene>
    <name evidence="1" type="ORF">GCM10009560_47090</name>
</gene>
<dbReference type="Proteomes" id="UP001501578">
    <property type="component" value="Unassembled WGS sequence"/>
</dbReference>
<reference evidence="1 2" key="1">
    <citation type="journal article" date="2019" name="Int. J. Syst. Evol. Microbiol.">
        <title>The Global Catalogue of Microorganisms (GCM) 10K type strain sequencing project: providing services to taxonomists for standard genome sequencing and annotation.</title>
        <authorList>
            <consortium name="The Broad Institute Genomics Platform"/>
            <consortium name="The Broad Institute Genome Sequencing Center for Infectious Disease"/>
            <person name="Wu L."/>
            <person name="Ma J."/>
        </authorList>
    </citation>
    <scope>NUCLEOTIDE SEQUENCE [LARGE SCALE GENOMIC DNA]</scope>
    <source>
        <strain evidence="1 2">JCM 11136</strain>
    </source>
</reference>
<keyword evidence="2" id="KW-1185">Reference proteome</keyword>
<protein>
    <submittedName>
        <fullName evidence="1">Uncharacterized protein</fullName>
    </submittedName>
</protein>
<name>A0ABN1Q516_9ACTN</name>
<evidence type="ECO:0000313" key="1">
    <source>
        <dbReference type="EMBL" id="GAA0937612.1"/>
    </source>
</evidence>
<proteinExistence type="predicted"/>
<organism evidence="1 2">
    <name type="scientific">Nonomuraea longicatena</name>
    <dbReference type="NCBI Taxonomy" id="83682"/>
    <lineage>
        <taxon>Bacteria</taxon>
        <taxon>Bacillati</taxon>
        <taxon>Actinomycetota</taxon>
        <taxon>Actinomycetes</taxon>
        <taxon>Streptosporangiales</taxon>
        <taxon>Streptosporangiaceae</taxon>
        <taxon>Nonomuraea</taxon>
    </lineage>
</organism>
<dbReference type="EMBL" id="BAAAHQ010000023">
    <property type="protein sequence ID" value="GAA0937612.1"/>
    <property type="molecule type" value="Genomic_DNA"/>
</dbReference>
<comment type="caution">
    <text evidence="1">The sequence shown here is derived from an EMBL/GenBank/DDBJ whole genome shotgun (WGS) entry which is preliminary data.</text>
</comment>